<protein>
    <submittedName>
        <fullName evidence="1">Uncharacterized protein</fullName>
    </submittedName>
</protein>
<proteinExistence type="predicted"/>
<evidence type="ECO:0000313" key="1">
    <source>
        <dbReference type="EMBL" id="PKS06259.1"/>
    </source>
</evidence>
<dbReference type="EMBL" id="NLAX01001034">
    <property type="protein sequence ID" value="PKS06259.1"/>
    <property type="molecule type" value="Genomic_DNA"/>
</dbReference>
<dbReference type="Pfam" id="PF09797">
    <property type="entry name" value="NatB_MDM20"/>
    <property type="match status" value="1"/>
</dbReference>
<comment type="caution">
    <text evidence="1">The sequence shown here is derived from an EMBL/GenBank/DDBJ whole genome shotgun (WGS) entry which is preliminary data.</text>
</comment>
<dbReference type="InterPro" id="IPR019183">
    <property type="entry name" value="NAA25_NatB_aux_su"/>
</dbReference>
<gene>
    <name evidence="1" type="ORF">jhhlp_007005</name>
</gene>
<dbReference type="VEuPathDB" id="FungiDB:jhhlp_007005"/>
<accession>A0A2N3N1F3</accession>
<evidence type="ECO:0000313" key="2">
    <source>
        <dbReference type="Proteomes" id="UP000233524"/>
    </source>
</evidence>
<dbReference type="InParanoid" id="A0A2N3N1F3"/>
<dbReference type="AlphaFoldDB" id="A0A2N3N1F3"/>
<dbReference type="OrthoDB" id="1874341at2759"/>
<name>A0A2N3N1F3_9PEZI</name>
<dbReference type="STRING" id="41688.A0A2N3N1F3"/>
<sequence>MASQQPQLKSGVDLQLQSAFSEGNWSVVVRLADKRARTSKDQYYEIVKIAAEAQLGAPVEKSSVVSYVQKLLKDGAAVKDVEGLELLEWACHDIMPESFFQEAIGPLRVRLVKLAPKDKVTAIDCLESCLLHWDLSSAQQIAALLDRTFPGEHRFLFWNIVITYLFSLSDQCPADKQRLYRELSIKQIQKAAQLSEQALETKEKEKPARGIQSEEEILLLFEMLASRGDVSHVKEALNGPLLNPIKELHLGRKEVLLRSLDFLKEAKEWPLVYQFARDAVSVKEDVDGQREPSLLACDWRIWQFLVEAATHVMQCDIQYVLSTKSVELKLIGSRVVEHVRTLLQERAPDKQKPVYARTLSLAAVLIAFAFGDIGRPAMTLKPSESRRVLELLDFIDKQHRSPACFDDIRCFVEKLSTPELKYVAYERLPQIAQDAEGYKSVAIKVLTYKIRYLITTTPQGNALRKDLDGEILDTTEVAHDALRLYRSLEDIELGDKSLECARQDFLPELTVLAAVCLLDRGGFGARDLAGNSSNRAINYRDVLVAAMLLEHQLEKTPKHSGILFLLVRIYLITGCAHRAGEVWGNLDVKRTIVDSLGPIFFDRISGIAPDVAAGSLLSSSVQSHYLNSLRLRMPRRLADAFDSESYSSILQIPEHTRKLRTSCTMVMGYVEELRGQRALGTRRGEGLNSFLLTEITNETELSVTVDYGSFPRLGSSLQAPLHESLSIGPDLSNNRSHLALLAEQYFSLFNFKAPPAYKPANPALASAAEHTLIIESLSRLSNSFNRFLRGSKTELLPSERIYYNLLSVLSSLTLDAVQSARSRPVVEAIPSLVSSVTESLELLLDLAAANQSDADPPSGILGTLSSLIPISYVRDAATAVRAVTAYIQAYHERQTARDRSGESSLRKEVLADVKKLDTAGKDALKEAQGWIVSSRNGVSKPGFAHQLARFITETPDEAANEKLEDAIKKVIRRDGEGEVNIWAKKVVDGWRLNLDGWMQVKWE</sequence>
<dbReference type="Proteomes" id="UP000233524">
    <property type="component" value="Unassembled WGS sequence"/>
</dbReference>
<reference evidence="1 2" key="1">
    <citation type="journal article" date="2017" name="G3 (Bethesda)">
        <title>First Draft Genome Sequence of the Pathogenic Fungus Lomentospora prolificans (Formerly Scedosporium prolificans).</title>
        <authorList>
            <person name="Luo R."/>
            <person name="Zimin A."/>
            <person name="Workman R."/>
            <person name="Fan Y."/>
            <person name="Pertea G."/>
            <person name="Grossman N."/>
            <person name="Wear M.P."/>
            <person name="Jia B."/>
            <person name="Miller H."/>
            <person name="Casadevall A."/>
            <person name="Timp W."/>
            <person name="Zhang S.X."/>
            <person name="Salzberg S.L."/>
        </authorList>
    </citation>
    <scope>NUCLEOTIDE SEQUENCE [LARGE SCALE GENOMIC DNA]</scope>
    <source>
        <strain evidence="1 2">JHH-5317</strain>
    </source>
</reference>
<keyword evidence="2" id="KW-1185">Reference proteome</keyword>
<organism evidence="1 2">
    <name type="scientific">Lomentospora prolificans</name>
    <dbReference type="NCBI Taxonomy" id="41688"/>
    <lineage>
        <taxon>Eukaryota</taxon>
        <taxon>Fungi</taxon>
        <taxon>Dikarya</taxon>
        <taxon>Ascomycota</taxon>
        <taxon>Pezizomycotina</taxon>
        <taxon>Sordariomycetes</taxon>
        <taxon>Hypocreomycetidae</taxon>
        <taxon>Microascales</taxon>
        <taxon>Microascaceae</taxon>
        <taxon>Lomentospora</taxon>
    </lineage>
</organism>